<dbReference type="Proteomes" id="UP000484988">
    <property type="component" value="Unassembled WGS sequence"/>
</dbReference>
<evidence type="ECO:0000313" key="1">
    <source>
        <dbReference type="EMBL" id="GFH36623.1"/>
    </source>
</evidence>
<keyword evidence="2" id="KW-1185">Reference proteome</keyword>
<proteinExistence type="predicted"/>
<evidence type="ECO:0000313" key="2">
    <source>
        <dbReference type="Proteomes" id="UP000484988"/>
    </source>
</evidence>
<dbReference type="EMBL" id="BLLG01000006">
    <property type="protein sequence ID" value="GFH36623.1"/>
    <property type="molecule type" value="Genomic_DNA"/>
</dbReference>
<protein>
    <submittedName>
        <fullName evidence="1">Uncharacterized protein</fullName>
    </submittedName>
</protein>
<name>A0A6A0AW81_9ACTN</name>
<dbReference type="AlphaFoldDB" id="A0A6A0AW81"/>
<accession>A0A6A0AW81</accession>
<dbReference type="RefSeq" id="WP_173264458.1">
    <property type="nucleotide sequence ID" value="NZ_BLLG01000006.1"/>
</dbReference>
<organism evidence="1 2">
    <name type="scientific">Streptomyces pacificus</name>
    <dbReference type="NCBI Taxonomy" id="2705029"/>
    <lineage>
        <taxon>Bacteria</taxon>
        <taxon>Bacillati</taxon>
        <taxon>Actinomycetota</taxon>
        <taxon>Actinomycetes</taxon>
        <taxon>Kitasatosporales</taxon>
        <taxon>Streptomycetaceae</taxon>
        <taxon>Streptomyces</taxon>
    </lineage>
</organism>
<sequence>MAVEISLSAISLDLELPFSIRLGEVEAVVGTIALPICGGELGEWRPVVAAALREVAEALEDPDEDDEGVDGAAP</sequence>
<comment type="caution">
    <text evidence="1">The sequence shown here is derived from an EMBL/GenBank/DDBJ whole genome shotgun (WGS) entry which is preliminary data.</text>
</comment>
<gene>
    <name evidence="1" type="ORF">SCWH03_28540</name>
</gene>
<reference evidence="1 2" key="1">
    <citation type="submission" date="2020-02" db="EMBL/GenBank/DDBJ databases">
        <title>Whole Genome Shotgun Sequence of Streptomyces sp. strain CWH03.</title>
        <authorList>
            <person name="Dohra H."/>
            <person name="Kodani S."/>
            <person name="Yamamura H."/>
        </authorList>
    </citation>
    <scope>NUCLEOTIDE SEQUENCE [LARGE SCALE GENOMIC DNA]</scope>
    <source>
        <strain evidence="1 2">CWH03</strain>
    </source>
</reference>